<evidence type="ECO:0000256" key="1">
    <source>
        <dbReference type="SAM" id="MobiDB-lite"/>
    </source>
</evidence>
<keyword evidence="2" id="KW-1133">Transmembrane helix</keyword>
<protein>
    <submittedName>
        <fullName evidence="4">(apollo) hypothetical protein</fullName>
    </submittedName>
</protein>
<evidence type="ECO:0000259" key="3">
    <source>
        <dbReference type="Pfam" id="PF13843"/>
    </source>
</evidence>
<dbReference type="PANTHER" id="PTHR47272:SF1">
    <property type="entry name" value="PIGGYBAC TRANSPOSABLE ELEMENT-DERIVED PROTEIN 3-LIKE"/>
    <property type="match status" value="1"/>
</dbReference>
<evidence type="ECO:0000256" key="2">
    <source>
        <dbReference type="SAM" id="Phobius"/>
    </source>
</evidence>
<keyword evidence="2" id="KW-0472">Membrane</keyword>
<feature type="domain" description="PiggyBac transposable element-derived protein" evidence="3">
    <location>
        <begin position="311"/>
        <end position="576"/>
    </location>
</feature>
<gene>
    <name evidence="4" type="ORF">PAPOLLO_LOCUS27569</name>
</gene>
<dbReference type="InterPro" id="IPR029526">
    <property type="entry name" value="PGBD"/>
</dbReference>
<name>A0A8S3Y938_PARAO</name>
<dbReference type="OrthoDB" id="123207at2759"/>
<reference evidence="4" key="1">
    <citation type="submission" date="2021-04" db="EMBL/GenBank/DDBJ databases">
        <authorList>
            <person name="Tunstrom K."/>
        </authorList>
    </citation>
    <scope>NUCLEOTIDE SEQUENCE</scope>
</reference>
<keyword evidence="2" id="KW-0812">Transmembrane</keyword>
<dbReference type="Proteomes" id="UP000691718">
    <property type="component" value="Unassembled WGS sequence"/>
</dbReference>
<feature type="transmembrane region" description="Helical" evidence="2">
    <location>
        <begin position="118"/>
        <end position="141"/>
    </location>
</feature>
<dbReference type="PANTHER" id="PTHR47272">
    <property type="entry name" value="DDE_TNP_1_7 DOMAIN-CONTAINING PROTEIN"/>
    <property type="match status" value="1"/>
</dbReference>
<sequence length="582" mass="67193">MPYTIPEENRKYVLEHEPLYQYITNWRECHKTGGEVNTSGQHTYSPDLVLSTVFTFITPFTTECFSGFRDGKPGPKATEKTDAEVDMAVLALALTSYMTLAKPITNQNSAAYSKRWKAALAAMHIISLVLTVLYFILRTMLRVGRKQRKKKAVLKLVQFYITPSDPASNSMDMFYYCMKYEDEIISQVLTFAVDTRNASFDLSKSQDVDNLFNLLENGTISDLEEESDDEIVQAIPQKNVRVGSNITLPTEREIGNHSEEEDDIVEEVESRPGSSSKPKNEIIWRKHLQLEPPQFIWSAPPPFEIDSPRVPIDYFSKCISESLIEDFTLNKNLYVVRNEVRNFKPCTSTEMKIFFGLHIIIGNLKFPRIRFYWDSSLDMKIFLENMARDRFFQMRNNLHVIDNNSIPQNNTDRFIKVRSLYNSVRKRCLELKLEQILSVDEQIVPFRGKLEVKQYVKGKPQPWGVKTFMICVKSGLVYFIIYQGATTNLDKNDVLKYGTSAAYVNALSKRINRSGHYLFFDNYFSNYVLLKDLREREIYAGGTIRINRFGKPPLITDKEGSKKDRGYTDQVTNNTKDVVVIK</sequence>
<proteinExistence type="predicted"/>
<dbReference type="Pfam" id="PF13843">
    <property type="entry name" value="DDE_Tnp_1_7"/>
    <property type="match status" value="1"/>
</dbReference>
<dbReference type="AlphaFoldDB" id="A0A8S3Y938"/>
<organism evidence="4 5">
    <name type="scientific">Parnassius apollo</name>
    <name type="common">Apollo butterfly</name>
    <name type="synonym">Papilio apollo</name>
    <dbReference type="NCBI Taxonomy" id="110799"/>
    <lineage>
        <taxon>Eukaryota</taxon>
        <taxon>Metazoa</taxon>
        <taxon>Ecdysozoa</taxon>
        <taxon>Arthropoda</taxon>
        <taxon>Hexapoda</taxon>
        <taxon>Insecta</taxon>
        <taxon>Pterygota</taxon>
        <taxon>Neoptera</taxon>
        <taxon>Endopterygota</taxon>
        <taxon>Lepidoptera</taxon>
        <taxon>Glossata</taxon>
        <taxon>Ditrysia</taxon>
        <taxon>Papilionoidea</taxon>
        <taxon>Papilionidae</taxon>
        <taxon>Parnassiinae</taxon>
        <taxon>Parnassini</taxon>
        <taxon>Parnassius</taxon>
        <taxon>Parnassius</taxon>
    </lineage>
</organism>
<evidence type="ECO:0000313" key="4">
    <source>
        <dbReference type="EMBL" id="CAG5058397.1"/>
    </source>
</evidence>
<keyword evidence="5" id="KW-1185">Reference proteome</keyword>
<comment type="caution">
    <text evidence="4">The sequence shown here is derived from an EMBL/GenBank/DDBJ whole genome shotgun (WGS) entry which is preliminary data.</text>
</comment>
<feature type="region of interest" description="Disordered" evidence="1">
    <location>
        <begin position="251"/>
        <end position="278"/>
    </location>
</feature>
<evidence type="ECO:0000313" key="5">
    <source>
        <dbReference type="Proteomes" id="UP000691718"/>
    </source>
</evidence>
<accession>A0A8S3Y938</accession>
<dbReference type="EMBL" id="CAJQZP010001668">
    <property type="protein sequence ID" value="CAG5058397.1"/>
    <property type="molecule type" value="Genomic_DNA"/>
</dbReference>